<evidence type="ECO:0000313" key="8">
    <source>
        <dbReference type="WBParaSite" id="OFLC_0000759301-mRNA-1"/>
    </source>
</evidence>
<keyword evidence="4" id="KW-0969">Cilium</keyword>
<evidence type="ECO:0000256" key="2">
    <source>
        <dbReference type="ARBA" id="ARBA00022574"/>
    </source>
</evidence>
<dbReference type="GO" id="GO:0036064">
    <property type="term" value="C:ciliary basal body"/>
    <property type="evidence" value="ECO:0007669"/>
    <property type="project" value="TreeGrafter"/>
</dbReference>
<reference evidence="8" key="1">
    <citation type="submission" date="2016-06" db="UniProtKB">
        <authorList>
            <consortium name="WormBaseParasite"/>
        </authorList>
    </citation>
    <scope>IDENTIFICATION</scope>
</reference>
<name>A0A183HJD2_9BILA</name>
<evidence type="ECO:0000256" key="1">
    <source>
        <dbReference type="ARBA" id="ARBA00004138"/>
    </source>
</evidence>
<dbReference type="PANTHER" id="PTHR15722">
    <property type="entry name" value="IFT140/172-RELATED"/>
    <property type="match status" value="1"/>
</dbReference>
<sequence>MATKLLFRDKRSRLLLVDLKTDRKISLLDYCSYVQWVPNSDVIVAQSSDQLCIWYQAENPEELVMIPIKGEIETVLRDESRTEVIVEEASEKVAYELDQTLIEFASAIDRLDFGRAIDFLEKREEYDNTVLWRQLAQVALSQQQL</sequence>
<evidence type="ECO:0000256" key="5">
    <source>
        <dbReference type="ARBA" id="ARBA00023273"/>
    </source>
</evidence>
<evidence type="ECO:0000256" key="4">
    <source>
        <dbReference type="ARBA" id="ARBA00023069"/>
    </source>
</evidence>
<dbReference type="GO" id="GO:0005930">
    <property type="term" value="C:axoneme"/>
    <property type="evidence" value="ECO:0007669"/>
    <property type="project" value="TreeGrafter"/>
</dbReference>
<dbReference type="GO" id="GO:0030992">
    <property type="term" value="C:intraciliary transport particle B"/>
    <property type="evidence" value="ECO:0007669"/>
    <property type="project" value="TreeGrafter"/>
</dbReference>
<gene>
    <name evidence="6" type="ORF">OFLC_LOCUS7590</name>
</gene>
<comment type="subcellular location">
    <subcellularLocation>
        <location evidence="1">Cell projection</location>
        <location evidence="1">Cilium</location>
    </subcellularLocation>
</comment>
<keyword evidence="3" id="KW-0677">Repeat</keyword>
<evidence type="ECO:0000313" key="6">
    <source>
        <dbReference type="EMBL" id="VDO51733.1"/>
    </source>
</evidence>
<organism evidence="8">
    <name type="scientific">Onchocerca flexuosa</name>
    <dbReference type="NCBI Taxonomy" id="387005"/>
    <lineage>
        <taxon>Eukaryota</taxon>
        <taxon>Metazoa</taxon>
        <taxon>Ecdysozoa</taxon>
        <taxon>Nematoda</taxon>
        <taxon>Chromadorea</taxon>
        <taxon>Rhabditida</taxon>
        <taxon>Spirurina</taxon>
        <taxon>Spiruromorpha</taxon>
        <taxon>Filarioidea</taxon>
        <taxon>Onchocercidae</taxon>
        <taxon>Onchocerca</taxon>
    </lineage>
</organism>
<proteinExistence type="predicted"/>
<dbReference type="STRING" id="387005.A0A183HJD2"/>
<protein>
    <submittedName>
        <fullName evidence="8">IDEAL domain-containing protein</fullName>
    </submittedName>
</protein>
<reference evidence="6 7" key="2">
    <citation type="submission" date="2018-11" db="EMBL/GenBank/DDBJ databases">
        <authorList>
            <consortium name="Pathogen Informatics"/>
        </authorList>
    </citation>
    <scope>NUCLEOTIDE SEQUENCE [LARGE SCALE GENOMIC DNA]</scope>
</reference>
<dbReference type="WBParaSite" id="OFLC_0000759301-mRNA-1">
    <property type="protein sequence ID" value="OFLC_0000759301-mRNA-1"/>
    <property type="gene ID" value="OFLC_0000759301"/>
</dbReference>
<accession>A0A183HJD2</accession>
<dbReference type="AlphaFoldDB" id="A0A183HJD2"/>
<dbReference type="PANTHER" id="PTHR15722:SF2">
    <property type="entry name" value="INTRAFLAGELLAR TRANSPORT PROTEIN 172 HOMOLOG"/>
    <property type="match status" value="1"/>
</dbReference>
<keyword evidence="2" id="KW-0853">WD repeat</keyword>
<keyword evidence="5" id="KW-0966">Cell projection</keyword>
<dbReference type="GO" id="GO:0042073">
    <property type="term" value="P:intraciliary transport"/>
    <property type="evidence" value="ECO:0007669"/>
    <property type="project" value="TreeGrafter"/>
</dbReference>
<dbReference type="EMBL" id="UZAJ01008029">
    <property type="protein sequence ID" value="VDO51733.1"/>
    <property type="molecule type" value="Genomic_DNA"/>
</dbReference>
<evidence type="ECO:0000256" key="3">
    <source>
        <dbReference type="ARBA" id="ARBA00022737"/>
    </source>
</evidence>
<keyword evidence="7" id="KW-1185">Reference proteome</keyword>
<evidence type="ECO:0000313" key="7">
    <source>
        <dbReference type="Proteomes" id="UP000267606"/>
    </source>
</evidence>
<dbReference type="Proteomes" id="UP000267606">
    <property type="component" value="Unassembled WGS sequence"/>
</dbReference>